<proteinExistence type="predicted"/>
<gene>
    <name evidence="1" type="ORF">ACFOET_08040</name>
</gene>
<comment type="caution">
    <text evidence="1">The sequence shown here is derived from an EMBL/GenBank/DDBJ whole genome shotgun (WGS) entry which is preliminary data.</text>
</comment>
<evidence type="ECO:0000313" key="2">
    <source>
        <dbReference type="Proteomes" id="UP001595526"/>
    </source>
</evidence>
<sequence>MEQGNLWEDAKARTQVQHMYKVKIAKAFHRDGSLRSTDETSVMEMEERE</sequence>
<name>A0ABV7JL60_9SPHI</name>
<evidence type="ECO:0000313" key="1">
    <source>
        <dbReference type="EMBL" id="MFC3197561.1"/>
    </source>
</evidence>
<dbReference type="Proteomes" id="UP001595526">
    <property type="component" value="Unassembled WGS sequence"/>
</dbReference>
<accession>A0ABV7JL60</accession>
<organism evidence="1 2">
    <name type="scientific">Parapedobacter deserti</name>
    <dbReference type="NCBI Taxonomy" id="1912957"/>
    <lineage>
        <taxon>Bacteria</taxon>
        <taxon>Pseudomonadati</taxon>
        <taxon>Bacteroidota</taxon>
        <taxon>Sphingobacteriia</taxon>
        <taxon>Sphingobacteriales</taxon>
        <taxon>Sphingobacteriaceae</taxon>
        <taxon>Parapedobacter</taxon>
    </lineage>
</organism>
<dbReference type="EMBL" id="JBHRTA010000022">
    <property type="protein sequence ID" value="MFC3197561.1"/>
    <property type="molecule type" value="Genomic_DNA"/>
</dbReference>
<reference evidence="2" key="1">
    <citation type="journal article" date="2019" name="Int. J. Syst. Evol. Microbiol.">
        <title>The Global Catalogue of Microorganisms (GCM) 10K type strain sequencing project: providing services to taxonomists for standard genome sequencing and annotation.</title>
        <authorList>
            <consortium name="The Broad Institute Genomics Platform"/>
            <consortium name="The Broad Institute Genome Sequencing Center for Infectious Disease"/>
            <person name="Wu L."/>
            <person name="Ma J."/>
        </authorList>
    </citation>
    <scope>NUCLEOTIDE SEQUENCE [LARGE SCALE GENOMIC DNA]</scope>
    <source>
        <strain evidence="2">KCTC 52416</strain>
    </source>
</reference>
<keyword evidence="2" id="KW-1185">Reference proteome</keyword>
<protein>
    <submittedName>
        <fullName evidence="1">Uncharacterized protein</fullName>
    </submittedName>
</protein>